<organism evidence="3">
    <name type="scientific">Metalysinibacillus saudimassiliensis</name>
    <dbReference type="NCBI Taxonomy" id="1461583"/>
    <lineage>
        <taxon>Bacteria</taxon>
        <taxon>Bacillati</taxon>
        <taxon>Bacillota</taxon>
        <taxon>Bacilli</taxon>
        <taxon>Bacillales</taxon>
        <taxon>Caryophanaceae</taxon>
        <taxon>Metalysinibacillus</taxon>
    </lineage>
</organism>
<dbReference type="Pfam" id="PF00899">
    <property type="entry name" value="ThiF"/>
    <property type="match status" value="1"/>
</dbReference>
<dbReference type="InterPro" id="IPR000594">
    <property type="entry name" value="ThiF_NAD_FAD-bd"/>
</dbReference>
<dbReference type="GO" id="GO:0016779">
    <property type="term" value="F:nucleotidyltransferase activity"/>
    <property type="evidence" value="ECO:0007669"/>
    <property type="project" value="UniProtKB-KW"/>
</dbReference>
<dbReference type="FunFam" id="3.40.50.720:FF:000080">
    <property type="entry name" value="Thiazole biosynthesis adenylyltransferase ThiF"/>
    <property type="match status" value="1"/>
</dbReference>
<keyword evidence="3" id="KW-0808">Transferase</keyword>
<dbReference type="GO" id="GO:0004792">
    <property type="term" value="F:thiosulfate-cyanide sulfurtransferase activity"/>
    <property type="evidence" value="ECO:0007669"/>
    <property type="project" value="TreeGrafter"/>
</dbReference>
<dbReference type="PANTHER" id="PTHR10953">
    <property type="entry name" value="UBIQUITIN-ACTIVATING ENZYME E1"/>
    <property type="match status" value="1"/>
</dbReference>
<dbReference type="PANTHER" id="PTHR10953:SF102">
    <property type="entry name" value="ADENYLYLTRANSFERASE AND SULFURTRANSFERASE MOCS3"/>
    <property type="match status" value="1"/>
</dbReference>
<accession>A0A078MCU2</accession>
<comment type="similarity">
    <text evidence="1">Belongs to the HesA/MoeB/ThiF family.</text>
</comment>
<gene>
    <name evidence="3" type="primary">thiF</name>
    <name evidence="3" type="ORF">BN1050_01821</name>
</gene>
<proteinExistence type="inferred from homology"/>
<evidence type="ECO:0000256" key="1">
    <source>
        <dbReference type="ARBA" id="ARBA00009919"/>
    </source>
</evidence>
<evidence type="ECO:0000313" key="3">
    <source>
        <dbReference type="EMBL" id="CEA04100.1"/>
    </source>
</evidence>
<feature type="domain" description="THIF-type NAD/FAD binding fold" evidence="2">
    <location>
        <begin position="4"/>
        <end position="242"/>
    </location>
</feature>
<protein>
    <submittedName>
        <fullName evidence="3">Sulfur carrier protein ThiS adenylyltransferase</fullName>
    </submittedName>
</protein>
<dbReference type="GO" id="GO:0008641">
    <property type="term" value="F:ubiquitin-like modifier activating enzyme activity"/>
    <property type="evidence" value="ECO:0007669"/>
    <property type="project" value="InterPro"/>
</dbReference>
<reference evidence="3" key="1">
    <citation type="submission" date="2014-07" db="EMBL/GenBank/DDBJ databases">
        <authorList>
            <person name="Urmite Genomes Urmite Genomes"/>
        </authorList>
    </citation>
    <scope>NUCLEOTIDE SEQUENCE</scope>
    <source>
        <strain evidence="3">13S34_air</strain>
    </source>
</reference>
<dbReference type="PRINTS" id="PR00420">
    <property type="entry name" value="RNGMNOXGNASE"/>
</dbReference>
<dbReference type="Gene3D" id="3.40.50.720">
    <property type="entry name" value="NAD(P)-binding Rossmann-like Domain"/>
    <property type="match status" value="1"/>
</dbReference>
<dbReference type="InterPro" id="IPR035985">
    <property type="entry name" value="Ubiquitin-activating_enz"/>
</dbReference>
<dbReference type="EMBL" id="LN483075">
    <property type="protein sequence ID" value="CEA04100.1"/>
    <property type="molecule type" value="Genomic_DNA"/>
</dbReference>
<evidence type="ECO:0000259" key="2">
    <source>
        <dbReference type="Pfam" id="PF00899"/>
    </source>
</evidence>
<sequence>MTRYSRQERFTPIGEVGQAALATKHVLIIGAGALGAPTADLLARAGIGKISIIDRDFVDLSNLQRQTLYTERDVVKRLPKASAAKQRLLTVNADVQVDAYDQEATVHFLEQLLTTKTIDLIFDGTDNFDTRFIINDMAHKHQVPWIYGACVGASSLSLFIEPNQTPCLHCIMGGLPTSGPTCDTVGILASASQITAAMQVAEALKYLTNNREAMRGTVFSLDVWQNTFSSMDVASLKKDDCPTCGTSPSYPFLHKDATTRFASLCGRDTVQIRPTHTTRDLTMLANKLTGATITHHNEFLLTFKVTGYTLTAFRDGRVFVHGTADVTEAKKIYYQYFA</sequence>
<dbReference type="HOGENOM" id="CLU_013325_10_1_9"/>
<dbReference type="PATRIC" id="fig|1461583.4.peg.1745"/>
<keyword evidence="3" id="KW-0548">Nucleotidyltransferase</keyword>
<dbReference type="AlphaFoldDB" id="A0A078MCU2"/>
<name>A0A078MCU2_9BACL</name>
<dbReference type="SUPFAM" id="SSF69572">
    <property type="entry name" value="Activating enzymes of the ubiquitin-like proteins"/>
    <property type="match status" value="1"/>
</dbReference>
<dbReference type="InterPro" id="IPR045886">
    <property type="entry name" value="ThiF/MoeB/HesA"/>
</dbReference>
<dbReference type="CDD" id="cd00757">
    <property type="entry name" value="ThiF_MoeB_HesA_family"/>
    <property type="match status" value="1"/>
</dbReference>
<dbReference type="GO" id="GO:0008146">
    <property type="term" value="F:sulfotransferase activity"/>
    <property type="evidence" value="ECO:0007669"/>
    <property type="project" value="TreeGrafter"/>
</dbReference>
<dbReference type="GO" id="GO:0005829">
    <property type="term" value="C:cytosol"/>
    <property type="evidence" value="ECO:0007669"/>
    <property type="project" value="TreeGrafter"/>
</dbReference>